<dbReference type="InterPro" id="IPR036388">
    <property type="entry name" value="WH-like_DNA-bd_sf"/>
</dbReference>
<keyword evidence="4" id="KW-0804">Transcription</keyword>
<dbReference type="NCBIfam" id="TIGR02937">
    <property type="entry name" value="sigma70-ECF"/>
    <property type="match status" value="1"/>
</dbReference>
<dbReference type="Proteomes" id="UP001317705">
    <property type="component" value="Chromosome"/>
</dbReference>
<dbReference type="SUPFAM" id="SSF88946">
    <property type="entry name" value="Sigma2 domain of RNA polymerase sigma factors"/>
    <property type="match status" value="1"/>
</dbReference>
<evidence type="ECO:0000313" key="8">
    <source>
        <dbReference type="Proteomes" id="UP001317705"/>
    </source>
</evidence>
<dbReference type="CDD" id="cd06171">
    <property type="entry name" value="Sigma70_r4"/>
    <property type="match status" value="1"/>
</dbReference>
<dbReference type="InterPro" id="IPR007627">
    <property type="entry name" value="RNA_pol_sigma70_r2"/>
</dbReference>
<accession>A0ABM8EKI7</accession>
<evidence type="ECO:0000256" key="4">
    <source>
        <dbReference type="ARBA" id="ARBA00023163"/>
    </source>
</evidence>
<name>A0ABM8EKI7_9BACT</name>
<dbReference type="SUPFAM" id="SSF88659">
    <property type="entry name" value="Sigma3 and sigma4 domains of RNA polymerase sigma factors"/>
    <property type="match status" value="1"/>
</dbReference>
<keyword evidence="2" id="KW-0805">Transcription regulation</keyword>
<proteinExistence type="inferred from homology"/>
<keyword evidence="8" id="KW-1185">Reference proteome</keyword>
<evidence type="ECO:0000313" key="7">
    <source>
        <dbReference type="EMBL" id="BDV42967.1"/>
    </source>
</evidence>
<protein>
    <recommendedName>
        <fullName evidence="9">RNA polymerase sigma factor</fullName>
    </recommendedName>
</protein>
<feature type="domain" description="RNA polymerase sigma factor 70 region 4 type 2" evidence="6">
    <location>
        <begin position="117"/>
        <end position="168"/>
    </location>
</feature>
<gene>
    <name evidence="7" type="ORF">GURASL_18900</name>
</gene>
<evidence type="ECO:0000256" key="2">
    <source>
        <dbReference type="ARBA" id="ARBA00023015"/>
    </source>
</evidence>
<comment type="similarity">
    <text evidence="1">Belongs to the sigma-70 factor family. ECF subfamily.</text>
</comment>
<keyword evidence="3" id="KW-0731">Sigma factor</keyword>
<evidence type="ECO:0008006" key="9">
    <source>
        <dbReference type="Google" id="ProtNLM"/>
    </source>
</evidence>
<dbReference type="Gene3D" id="1.10.1740.10">
    <property type="match status" value="1"/>
</dbReference>
<dbReference type="InterPro" id="IPR039425">
    <property type="entry name" value="RNA_pol_sigma-70-like"/>
</dbReference>
<organism evidence="7 8">
    <name type="scientific">Geotalea uraniireducens</name>
    <dbReference type="NCBI Taxonomy" id="351604"/>
    <lineage>
        <taxon>Bacteria</taxon>
        <taxon>Pseudomonadati</taxon>
        <taxon>Thermodesulfobacteriota</taxon>
        <taxon>Desulfuromonadia</taxon>
        <taxon>Geobacterales</taxon>
        <taxon>Geobacteraceae</taxon>
        <taxon>Geotalea</taxon>
    </lineage>
</organism>
<feature type="domain" description="RNA polymerase sigma-70 region 2" evidence="5">
    <location>
        <begin position="12"/>
        <end position="79"/>
    </location>
</feature>
<dbReference type="InterPro" id="IPR013325">
    <property type="entry name" value="RNA_pol_sigma_r2"/>
</dbReference>
<reference evidence="7 8" key="1">
    <citation type="submission" date="2022-12" db="EMBL/GenBank/DDBJ databases">
        <title>Polyphasic characterization of Geotalea uranireducens NIT-SL11 newly isolated from a complex of sewage sludge and microbially reduced graphene oxide.</title>
        <authorList>
            <person name="Xie L."/>
            <person name="Yoshida N."/>
            <person name="Meng L."/>
        </authorList>
    </citation>
    <scope>NUCLEOTIDE SEQUENCE [LARGE SCALE GENOMIC DNA]</scope>
    <source>
        <strain evidence="7 8">NIT-SL11</strain>
    </source>
</reference>
<dbReference type="InterPro" id="IPR014284">
    <property type="entry name" value="RNA_pol_sigma-70_dom"/>
</dbReference>
<dbReference type="Pfam" id="PF04542">
    <property type="entry name" value="Sigma70_r2"/>
    <property type="match status" value="1"/>
</dbReference>
<evidence type="ECO:0000256" key="3">
    <source>
        <dbReference type="ARBA" id="ARBA00023082"/>
    </source>
</evidence>
<dbReference type="PANTHER" id="PTHR43133">
    <property type="entry name" value="RNA POLYMERASE ECF-TYPE SIGMA FACTO"/>
    <property type="match status" value="1"/>
</dbReference>
<dbReference type="Gene3D" id="1.10.10.10">
    <property type="entry name" value="Winged helix-like DNA-binding domain superfamily/Winged helix DNA-binding domain"/>
    <property type="match status" value="1"/>
</dbReference>
<evidence type="ECO:0000259" key="6">
    <source>
        <dbReference type="Pfam" id="PF08281"/>
    </source>
</evidence>
<dbReference type="RefSeq" id="WP_282003717.1">
    <property type="nucleotide sequence ID" value="NZ_AP027151.1"/>
</dbReference>
<evidence type="ECO:0000259" key="5">
    <source>
        <dbReference type="Pfam" id="PF04542"/>
    </source>
</evidence>
<dbReference type="InterPro" id="IPR013324">
    <property type="entry name" value="RNA_pol_sigma_r3/r4-like"/>
</dbReference>
<dbReference type="Pfam" id="PF08281">
    <property type="entry name" value="Sigma70_r4_2"/>
    <property type="match status" value="1"/>
</dbReference>
<dbReference type="InterPro" id="IPR013249">
    <property type="entry name" value="RNA_pol_sigma70_r4_t2"/>
</dbReference>
<dbReference type="EMBL" id="AP027151">
    <property type="protein sequence ID" value="BDV42967.1"/>
    <property type="molecule type" value="Genomic_DNA"/>
</dbReference>
<evidence type="ECO:0000256" key="1">
    <source>
        <dbReference type="ARBA" id="ARBA00010641"/>
    </source>
</evidence>
<sequence>MTDNHTELFDRLYRDHQAQVYHLALGLAGNPHEAEEIVQEAFYRAFRAYDTFREESSFATWLYRITVNVSNDSLRQRSKFPVQTLTEDLGYALDDIIDPNPAANPENELLAAQARLRCLHSMTECLPLEQRKVFCLAITLGLPHKLVAEILGCSVGAVKTTLHRAKQRWFGYMEDHCQLIRQSNPCNCAQWVRFGLAKGWISRDGARRPEPAATAAVKEELGRLKTLRTVYQDLYREEADAAYVQRLREGIRNREWQIFS</sequence>
<dbReference type="PANTHER" id="PTHR43133:SF25">
    <property type="entry name" value="RNA POLYMERASE SIGMA FACTOR RFAY-RELATED"/>
    <property type="match status" value="1"/>
</dbReference>